<proteinExistence type="inferred from homology"/>
<comment type="caution">
    <text evidence="5">The sequence shown here is derived from an EMBL/GenBank/DDBJ whole genome shotgun (WGS) entry which is preliminary data.</text>
</comment>
<dbReference type="PANTHER" id="PTHR44169:SF6">
    <property type="entry name" value="NADPH-DEPENDENT 1-ACYLDIHYDROXYACETONE PHOSPHATE REDUCTASE"/>
    <property type="match status" value="1"/>
</dbReference>
<reference evidence="5" key="1">
    <citation type="submission" date="2022-11" db="EMBL/GenBank/DDBJ databases">
        <authorList>
            <person name="Petersen C."/>
        </authorList>
    </citation>
    <scope>NUCLEOTIDE SEQUENCE</scope>
    <source>
        <strain evidence="5">IBT 21917</strain>
    </source>
</reference>
<dbReference type="OrthoDB" id="2102561at2759"/>
<accession>A0A9W9I9Z4</accession>
<keyword evidence="3" id="KW-0560">Oxidoreductase</keyword>
<dbReference type="PANTHER" id="PTHR44169">
    <property type="entry name" value="NADPH-DEPENDENT 1-ACYLDIHYDROXYACETONE PHOSPHATE REDUCTASE"/>
    <property type="match status" value="1"/>
</dbReference>
<dbReference type="InterPro" id="IPR036291">
    <property type="entry name" value="NAD(P)-bd_dom_sf"/>
</dbReference>
<dbReference type="PRINTS" id="PR00080">
    <property type="entry name" value="SDRFAMILY"/>
</dbReference>
<evidence type="ECO:0000313" key="5">
    <source>
        <dbReference type="EMBL" id="KAJ5173055.1"/>
    </source>
</evidence>
<dbReference type="Gene3D" id="3.40.50.720">
    <property type="entry name" value="NAD(P)-binding Rossmann-like Domain"/>
    <property type="match status" value="1"/>
</dbReference>
<protein>
    <recommendedName>
        <fullName evidence="7">Hydroxybutyrate dehydrogenase</fullName>
    </recommendedName>
</protein>
<keyword evidence="2" id="KW-0521">NADP</keyword>
<dbReference type="GO" id="GO:0000140">
    <property type="term" value="F:acylglycerone-phosphate reductase (NADP+) activity"/>
    <property type="evidence" value="ECO:0007669"/>
    <property type="project" value="TreeGrafter"/>
</dbReference>
<dbReference type="PROSITE" id="PS00061">
    <property type="entry name" value="ADH_SHORT"/>
    <property type="match status" value="1"/>
</dbReference>
<dbReference type="EMBL" id="JAPQKO010000003">
    <property type="protein sequence ID" value="KAJ5173055.1"/>
    <property type="molecule type" value="Genomic_DNA"/>
</dbReference>
<evidence type="ECO:0008006" key="7">
    <source>
        <dbReference type="Google" id="ProtNLM"/>
    </source>
</evidence>
<evidence type="ECO:0000313" key="6">
    <source>
        <dbReference type="Proteomes" id="UP001146351"/>
    </source>
</evidence>
<dbReference type="GO" id="GO:0006654">
    <property type="term" value="P:phosphatidic acid biosynthetic process"/>
    <property type="evidence" value="ECO:0007669"/>
    <property type="project" value="TreeGrafter"/>
</dbReference>
<dbReference type="GO" id="GO:0005783">
    <property type="term" value="C:endoplasmic reticulum"/>
    <property type="evidence" value="ECO:0007669"/>
    <property type="project" value="TreeGrafter"/>
</dbReference>
<sequence>MSQGSVLITGCSDGGIGAGLALIFQQRGYHVFATARNPAKLAALASLPNVTPLTLDVVNQEHIQAVLETVSAQTGGTLNYLINNAGRNHFMPLLDDNIDAAKGIFDINVWGPLAITQAFAPLLIKAQGTLVTISSIAGHGPVPMMGTYSASKISLELMSEVFRLELAPFHVKALSIVTGAVATNGQTYFEDWALPADSAYKKIEEKLAAGVSGRDGMPRTPVEEFATQVVDNIVNGATGKVWLGQGADWAKNVPAEGEGAVMRVRLPIPSD</sequence>
<dbReference type="GO" id="GO:0004806">
    <property type="term" value="F:triacylglycerol lipase activity"/>
    <property type="evidence" value="ECO:0007669"/>
    <property type="project" value="TreeGrafter"/>
</dbReference>
<dbReference type="Pfam" id="PF00106">
    <property type="entry name" value="adh_short"/>
    <property type="match status" value="1"/>
</dbReference>
<evidence type="ECO:0000256" key="1">
    <source>
        <dbReference type="ARBA" id="ARBA00006484"/>
    </source>
</evidence>
<evidence type="ECO:0000256" key="3">
    <source>
        <dbReference type="ARBA" id="ARBA00023002"/>
    </source>
</evidence>
<dbReference type="GO" id="GO:0019433">
    <property type="term" value="P:triglyceride catabolic process"/>
    <property type="evidence" value="ECO:0007669"/>
    <property type="project" value="TreeGrafter"/>
</dbReference>
<evidence type="ECO:0000256" key="4">
    <source>
        <dbReference type="RuleBase" id="RU000363"/>
    </source>
</evidence>
<dbReference type="GO" id="GO:0005811">
    <property type="term" value="C:lipid droplet"/>
    <property type="evidence" value="ECO:0007669"/>
    <property type="project" value="TreeGrafter"/>
</dbReference>
<name>A0A9W9I9Z4_9EURO</name>
<evidence type="ECO:0000256" key="2">
    <source>
        <dbReference type="ARBA" id="ARBA00022857"/>
    </source>
</evidence>
<keyword evidence="6" id="KW-1185">Reference proteome</keyword>
<dbReference type="SUPFAM" id="SSF51735">
    <property type="entry name" value="NAD(P)-binding Rossmann-fold domains"/>
    <property type="match status" value="1"/>
</dbReference>
<dbReference type="CDD" id="cd05374">
    <property type="entry name" value="17beta-HSD-like_SDR_c"/>
    <property type="match status" value="1"/>
</dbReference>
<gene>
    <name evidence="5" type="ORF">N7492_005648</name>
</gene>
<dbReference type="InterPro" id="IPR002347">
    <property type="entry name" value="SDR_fam"/>
</dbReference>
<comment type="similarity">
    <text evidence="1 4">Belongs to the short-chain dehydrogenases/reductases (SDR) family.</text>
</comment>
<dbReference type="InterPro" id="IPR020904">
    <property type="entry name" value="Sc_DH/Rdtase_CS"/>
</dbReference>
<reference evidence="5" key="2">
    <citation type="journal article" date="2023" name="IMA Fungus">
        <title>Comparative genomic study of the Penicillium genus elucidates a diverse pangenome and 15 lateral gene transfer events.</title>
        <authorList>
            <person name="Petersen C."/>
            <person name="Sorensen T."/>
            <person name="Nielsen M.R."/>
            <person name="Sondergaard T.E."/>
            <person name="Sorensen J.L."/>
            <person name="Fitzpatrick D.A."/>
            <person name="Frisvad J.C."/>
            <person name="Nielsen K.L."/>
        </authorList>
    </citation>
    <scope>NUCLEOTIDE SEQUENCE</scope>
    <source>
        <strain evidence="5">IBT 21917</strain>
    </source>
</reference>
<organism evidence="5 6">
    <name type="scientific">Penicillium capsulatum</name>
    <dbReference type="NCBI Taxonomy" id="69766"/>
    <lineage>
        <taxon>Eukaryota</taxon>
        <taxon>Fungi</taxon>
        <taxon>Dikarya</taxon>
        <taxon>Ascomycota</taxon>
        <taxon>Pezizomycotina</taxon>
        <taxon>Eurotiomycetes</taxon>
        <taxon>Eurotiomycetidae</taxon>
        <taxon>Eurotiales</taxon>
        <taxon>Aspergillaceae</taxon>
        <taxon>Penicillium</taxon>
    </lineage>
</organism>
<dbReference type="Proteomes" id="UP001146351">
    <property type="component" value="Unassembled WGS sequence"/>
</dbReference>
<dbReference type="PRINTS" id="PR00081">
    <property type="entry name" value="GDHRDH"/>
</dbReference>
<dbReference type="AlphaFoldDB" id="A0A9W9I9Z4"/>